<name>A0AAJ1WV78_9HYPH</name>
<dbReference type="RefSeq" id="WP_230366598.1">
    <property type="nucleotide sequence ID" value="NZ_JAJALK010000006.1"/>
</dbReference>
<protein>
    <submittedName>
        <fullName evidence="2">Uncharacterized protein YmfQ (DUF2313 family)</fullName>
    </submittedName>
</protein>
<comment type="caution">
    <text evidence="2">The sequence shown here is derived from an EMBL/GenBank/DDBJ whole genome shotgun (WGS) entry which is preliminary data.</text>
</comment>
<dbReference type="EMBL" id="JAUSWL010000001">
    <property type="protein sequence ID" value="MDQ0541950.1"/>
    <property type="molecule type" value="Genomic_DNA"/>
</dbReference>
<organism evidence="2 3">
    <name type="scientific">Methylobacterium brachiatum</name>
    <dbReference type="NCBI Taxonomy" id="269660"/>
    <lineage>
        <taxon>Bacteria</taxon>
        <taxon>Pseudomonadati</taxon>
        <taxon>Pseudomonadota</taxon>
        <taxon>Alphaproteobacteria</taxon>
        <taxon>Hyphomicrobiales</taxon>
        <taxon>Methylobacteriaceae</taxon>
        <taxon>Methylobacterium</taxon>
    </lineage>
</organism>
<evidence type="ECO:0000313" key="3">
    <source>
        <dbReference type="Proteomes" id="UP001223420"/>
    </source>
</evidence>
<reference evidence="2" key="1">
    <citation type="submission" date="2023-07" db="EMBL/GenBank/DDBJ databases">
        <title>Genomic Encyclopedia of Type Strains, Phase IV (KMG-IV): sequencing the most valuable type-strain genomes for metagenomic binning, comparative biology and taxonomic classification.</title>
        <authorList>
            <person name="Goeker M."/>
        </authorList>
    </citation>
    <scope>NUCLEOTIDE SEQUENCE</scope>
    <source>
        <strain evidence="2">DSM 19569</strain>
    </source>
</reference>
<dbReference type="AlphaFoldDB" id="A0AAJ1WV78"/>
<proteinExistence type="predicted"/>
<dbReference type="Pfam" id="PF10076">
    <property type="entry name" value="Phage_Mu_Gp48"/>
    <property type="match status" value="1"/>
</dbReference>
<gene>
    <name evidence="2" type="ORF">QO001_000858</name>
</gene>
<dbReference type="InterPro" id="IPR018755">
    <property type="entry name" value="Phage_Mu_Gp48"/>
</dbReference>
<dbReference type="Proteomes" id="UP001223420">
    <property type="component" value="Unassembled WGS sequence"/>
</dbReference>
<evidence type="ECO:0000313" key="2">
    <source>
        <dbReference type="EMBL" id="MDQ0541950.1"/>
    </source>
</evidence>
<evidence type="ECO:0000256" key="1">
    <source>
        <dbReference type="SAM" id="MobiDB-lite"/>
    </source>
</evidence>
<feature type="region of interest" description="Disordered" evidence="1">
    <location>
        <begin position="22"/>
        <end position="45"/>
    </location>
</feature>
<accession>A0AAJ1WV78</accession>
<sequence>MADPFVRRSADDYAEAFQDLHPVGPAWPRAEAPASDDTAPRGDDEALSDLTRGLAKVWGNKVDARAADLLFIETDPRQTYELLTDWERAFGLPDPCSTEAPNLALRREALIRKLTMVGRQDRQFFIDLAAGLGYQIRIYEYRPVVCGETRCGDTRPAGRLVYTYARCGSARCGVDPILKIDLSGGDDWVWRLGAPNIRFIWRVSILNTALRWQRGGVAECGVDHHCEFGLATDLECVIRRLAPAHTQVLFDYSQVAIGNG</sequence>